<gene>
    <name evidence="1" type="ORF">J5Y10_05120</name>
</gene>
<keyword evidence="2" id="KW-1185">Reference proteome</keyword>
<dbReference type="RefSeq" id="WP_209371459.1">
    <property type="nucleotide sequence ID" value="NZ_JAGIZA010000003.1"/>
</dbReference>
<name>A0A940MUE0_9PROT</name>
<accession>A0A940MUE0</accession>
<comment type="caution">
    <text evidence="1">The sequence shown here is derived from an EMBL/GenBank/DDBJ whole genome shotgun (WGS) entry which is preliminary data.</text>
</comment>
<dbReference type="EMBL" id="JAGIZA010000003">
    <property type="protein sequence ID" value="MBP0492156.1"/>
    <property type="molecule type" value="Genomic_DNA"/>
</dbReference>
<evidence type="ECO:0000313" key="2">
    <source>
        <dbReference type="Proteomes" id="UP000677537"/>
    </source>
</evidence>
<dbReference type="Proteomes" id="UP000677537">
    <property type="component" value="Unassembled WGS sequence"/>
</dbReference>
<proteinExistence type="predicted"/>
<dbReference type="Pfam" id="PF07409">
    <property type="entry name" value="GP46"/>
    <property type="match status" value="1"/>
</dbReference>
<dbReference type="InterPro" id="IPR010877">
    <property type="entry name" value="Phage_Mu_Gp46"/>
</dbReference>
<dbReference type="AlphaFoldDB" id="A0A940MUE0"/>
<sequence length="149" mass="16745">MSADVAITFDSETGRGDWQITGMGNLLLAPPMVTAVYVSLFTDRRAGPDDVLEPGETDRRGWWGEGLDNKPIGSRLWLLRRAKHLPETLKRARDYIREALAWMIEDELAAKVDVVAEWQTRSRIAAVITIHRVNGTQETVTASWAWQGV</sequence>
<organism evidence="1 2">
    <name type="scientific">Roseomonas indoligenes</name>
    <dbReference type="NCBI Taxonomy" id="2820811"/>
    <lineage>
        <taxon>Bacteria</taxon>
        <taxon>Pseudomonadati</taxon>
        <taxon>Pseudomonadota</taxon>
        <taxon>Alphaproteobacteria</taxon>
        <taxon>Acetobacterales</taxon>
        <taxon>Roseomonadaceae</taxon>
        <taxon>Roseomonas</taxon>
    </lineage>
</organism>
<reference evidence="1" key="1">
    <citation type="submission" date="2021-03" db="EMBL/GenBank/DDBJ databases">
        <authorList>
            <person name="So Y."/>
        </authorList>
    </citation>
    <scope>NUCLEOTIDE SEQUENCE</scope>
    <source>
        <strain evidence="1">SG15</strain>
    </source>
</reference>
<protein>
    <submittedName>
        <fullName evidence="1">Phage GP46 family protein</fullName>
    </submittedName>
</protein>
<evidence type="ECO:0000313" key="1">
    <source>
        <dbReference type="EMBL" id="MBP0492156.1"/>
    </source>
</evidence>